<sequence>MKPITHGAVLLGLALSIIPIVSAEKYDMIREYSGSTFFNGWDFYGAADNLTNGDANFVTADQAASSKLAFVDPASNHAFVKVDNVTQVAPLQKRDTVRIQTSVRYGIGSVWIADFLHVPYGCSVWPAWWSQAPIWPQGGEIDTFEGVNMITNNRMSLHTTPGCTQMGQQQTSSQILSPDCSADDNNNMGCVNTDPNPASYGAPFAQAGGGIFVTELAASGVSIWFFSRKDIPSVLSSGNSFDTSQLGLPTANYPNTGCDPAKFFQPQHLILDITLCGDFARPTISDTCPSTPDQCYPQYVLGPPTNYDTAYFEIASIRVFSKTGTNTTVTDSSGAYRPSIFVNGLGSWTMYLLTGMFIWAMM</sequence>
<organism evidence="3 4">
    <name type="scientific">Panaeolus cyanescens</name>
    <dbReference type="NCBI Taxonomy" id="181874"/>
    <lineage>
        <taxon>Eukaryota</taxon>
        <taxon>Fungi</taxon>
        <taxon>Dikarya</taxon>
        <taxon>Basidiomycota</taxon>
        <taxon>Agaricomycotina</taxon>
        <taxon>Agaricomycetes</taxon>
        <taxon>Agaricomycetidae</taxon>
        <taxon>Agaricales</taxon>
        <taxon>Agaricineae</taxon>
        <taxon>Galeropsidaceae</taxon>
        <taxon>Panaeolus</taxon>
    </lineage>
</organism>
<dbReference type="STRING" id="181874.A0A409YCM0"/>
<reference evidence="3 4" key="1">
    <citation type="journal article" date="2018" name="Evol. Lett.">
        <title>Horizontal gene cluster transfer increased hallucinogenic mushroom diversity.</title>
        <authorList>
            <person name="Reynolds H.T."/>
            <person name="Vijayakumar V."/>
            <person name="Gluck-Thaler E."/>
            <person name="Korotkin H.B."/>
            <person name="Matheny P.B."/>
            <person name="Slot J.C."/>
        </authorList>
    </citation>
    <scope>NUCLEOTIDE SEQUENCE [LARGE SCALE GENOMIC DNA]</scope>
    <source>
        <strain evidence="3 4">2629</strain>
    </source>
</reference>
<dbReference type="Gene3D" id="2.60.120.200">
    <property type="match status" value="1"/>
</dbReference>
<gene>
    <name evidence="3" type="ORF">CVT24_000777</name>
</gene>
<evidence type="ECO:0000313" key="4">
    <source>
        <dbReference type="Proteomes" id="UP000284842"/>
    </source>
</evidence>
<protein>
    <recommendedName>
        <fullName evidence="5">GH16 domain-containing protein</fullName>
    </recommendedName>
</protein>
<dbReference type="OrthoDB" id="192832at2759"/>
<evidence type="ECO:0000313" key="3">
    <source>
        <dbReference type="EMBL" id="PPR00752.1"/>
    </source>
</evidence>
<dbReference type="PANTHER" id="PTHR10963:SF24">
    <property type="entry name" value="GLYCOSIDASE C21B10.07-RELATED"/>
    <property type="match status" value="1"/>
</dbReference>
<feature type="signal peptide" evidence="2">
    <location>
        <begin position="1"/>
        <end position="23"/>
    </location>
</feature>
<feature type="transmembrane region" description="Helical" evidence="1">
    <location>
        <begin position="340"/>
        <end position="360"/>
    </location>
</feature>
<dbReference type="InterPro" id="IPR050546">
    <property type="entry name" value="Glycosyl_Hydrlase_16"/>
</dbReference>
<keyword evidence="1" id="KW-1133">Transmembrane helix</keyword>
<dbReference type="FunFam" id="2.60.120.200:FF:000179">
    <property type="entry name" value="Unplaced genomic scaffold supercont1.19, whole genome shotgun sequence"/>
    <property type="match status" value="1"/>
</dbReference>
<dbReference type="AlphaFoldDB" id="A0A409YCM0"/>
<evidence type="ECO:0008006" key="5">
    <source>
        <dbReference type="Google" id="ProtNLM"/>
    </source>
</evidence>
<dbReference type="PANTHER" id="PTHR10963">
    <property type="entry name" value="GLYCOSYL HYDROLASE-RELATED"/>
    <property type="match status" value="1"/>
</dbReference>
<keyword evidence="4" id="KW-1185">Reference proteome</keyword>
<keyword evidence="1" id="KW-0472">Membrane</keyword>
<dbReference type="Proteomes" id="UP000284842">
    <property type="component" value="Unassembled WGS sequence"/>
</dbReference>
<accession>A0A409YCM0</accession>
<dbReference type="SUPFAM" id="SSF49899">
    <property type="entry name" value="Concanavalin A-like lectins/glucanases"/>
    <property type="match status" value="1"/>
</dbReference>
<evidence type="ECO:0000256" key="1">
    <source>
        <dbReference type="SAM" id="Phobius"/>
    </source>
</evidence>
<proteinExistence type="predicted"/>
<dbReference type="InParanoid" id="A0A409YCM0"/>
<dbReference type="CDD" id="cd02181">
    <property type="entry name" value="GH16_fungal_Lam16A_glucanase"/>
    <property type="match status" value="1"/>
</dbReference>
<dbReference type="EMBL" id="NHTK01001293">
    <property type="protein sequence ID" value="PPR00752.1"/>
    <property type="molecule type" value="Genomic_DNA"/>
</dbReference>
<keyword evidence="1" id="KW-0812">Transmembrane</keyword>
<comment type="caution">
    <text evidence="3">The sequence shown here is derived from an EMBL/GenBank/DDBJ whole genome shotgun (WGS) entry which is preliminary data.</text>
</comment>
<keyword evidence="2" id="KW-0732">Signal</keyword>
<dbReference type="GO" id="GO:0009251">
    <property type="term" value="P:glucan catabolic process"/>
    <property type="evidence" value="ECO:0007669"/>
    <property type="project" value="TreeGrafter"/>
</dbReference>
<feature type="chain" id="PRO_5019115272" description="GH16 domain-containing protein" evidence="2">
    <location>
        <begin position="24"/>
        <end position="362"/>
    </location>
</feature>
<dbReference type="InterPro" id="IPR013320">
    <property type="entry name" value="ConA-like_dom_sf"/>
</dbReference>
<evidence type="ECO:0000256" key="2">
    <source>
        <dbReference type="SAM" id="SignalP"/>
    </source>
</evidence>
<dbReference type="Pfam" id="PF26113">
    <property type="entry name" value="GH16_XgeA"/>
    <property type="match status" value="1"/>
</dbReference>
<name>A0A409YCM0_9AGAR</name>